<dbReference type="AlphaFoldDB" id="A0AAW1A2B3"/>
<keyword evidence="2" id="KW-0813">Transport</keyword>
<evidence type="ECO:0000256" key="8">
    <source>
        <dbReference type="SAM" id="Phobius"/>
    </source>
</evidence>
<name>A0AAW1A2B3_9HYME</name>
<dbReference type="InterPro" id="IPR009011">
    <property type="entry name" value="Man6P_isomerase_rcpt-bd_dom_sf"/>
</dbReference>
<dbReference type="Gene3D" id="2.70.130.10">
    <property type="entry name" value="Mannose-6-phosphate receptor binding domain"/>
    <property type="match status" value="5"/>
</dbReference>
<evidence type="ECO:0000256" key="7">
    <source>
        <dbReference type="ARBA" id="ARBA00023157"/>
    </source>
</evidence>
<evidence type="ECO:0000313" key="11">
    <source>
        <dbReference type="EMBL" id="KAK9303013.1"/>
    </source>
</evidence>
<dbReference type="InterPro" id="IPR000479">
    <property type="entry name" value="CIMR_rpt"/>
</dbReference>
<feature type="domain" description="MRH" evidence="10">
    <location>
        <begin position="325"/>
        <end position="453"/>
    </location>
</feature>
<keyword evidence="5 8" id="KW-1133">Transmembrane helix</keyword>
<comment type="caution">
    <text evidence="11">The sequence shown here is derived from an EMBL/GenBank/DDBJ whole genome shotgun (WGS) entry which is preliminary data.</text>
</comment>
<reference evidence="11 12" key="1">
    <citation type="submission" date="2024-05" db="EMBL/GenBank/DDBJ databases">
        <title>The nuclear and mitochondrial genome assemblies of Tetragonisca angustula (Apidae: Meliponini), a tiny yet remarkable pollinator in the Neotropics.</title>
        <authorList>
            <person name="Ferrari R."/>
            <person name="Ricardo P.C."/>
            <person name="Dias F.C."/>
            <person name="Araujo N.S."/>
            <person name="Soares D.O."/>
            <person name="Zhou Q.-S."/>
            <person name="Zhu C.-D."/>
            <person name="Coutinho L."/>
            <person name="Airas M.C."/>
            <person name="Batista T.M."/>
        </authorList>
    </citation>
    <scope>NUCLEOTIDE SEQUENCE [LARGE SCALE GENOMIC DNA]</scope>
    <source>
        <strain evidence="11">ASF017062</strain>
        <tissue evidence="11">Abdomen</tissue>
    </source>
</reference>
<evidence type="ECO:0000313" key="12">
    <source>
        <dbReference type="Proteomes" id="UP001432146"/>
    </source>
</evidence>
<dbReference type="GO" id="GO:0000139">
    <property type="term" value="C:Golgi membrane"/>
    <property type="evidence" value="ECO:0007669"/>
    <property type="project" value="UniProtKB-SubCell"/>
</dbReference>
<protein>
    <recommendedName>
        <fullName evidence="10">MRH domain-containing protein</fullName>
    </recommendedName>
</protein>
<evidence type="ECO:0000256" key="9">
    <source>
        <dbReference type="SAM" id="SignalP"/>
    </source>
</evidence>
<dbReference type="PROSITE" id="PS51914">
    <property type="entry name" value="MRH"/>
    <property type="match status" value="5"/>
</dbReference>
<dbReference type="Pfam" id="PF00878">
    <property type="entry name" value="CIMR"/>
    <property type="match status" value="5"/>
</dbReference>
<evidence type="ECO:0000256" key="4">
    <source>
        <dbReference type="ARBA" id="ARBA00022729"/>
    </source>
</evidence>
<dbReference type="PANTHER" id="PTHR15071">
    <property type="entry name" value="MANNOSE-6-PHOSPHATE RECEPTOR FAMILY MEMBER"/>
    <property type="match status" value="1"/>
</dbReference>
<gene>
    <name evidence="11" type="ORF">QLX08_005184</name>
</gene>
<feature type="transmembrane region" description="Helical" evidence="8">
    <location>
        <begin position="756"/>
        <end position="775"/>
    </location>
</feature>
<evidence type="ECO:0000256" key="5">
    <source>
        <dbReference type="ARBA" id="ARBA00022989"/>
    </source>
</evidence>
<dbReference type="GO" id="GO:0007041">
    <property type="term" value="P:lysosomal transport"/>
    <property type="evidence" value="ECO:0007669"/>
    <property type="project" value="InterPro"/>
</dbReference>
<dbReference type="Proteomes" id="UP001432146">
    <property type="component" value="Unassembled WGS sequence"/>
</dbReference>
<feature type="chain" id="PRO_5043497504" description="MRH domain-containing protein" evidence="9">
    <location>
        <begin position="20"/>
        <end position="833"/>
    </location>
</feature>
<proteinExistence type="predicted"/>
<keyword evidence="3 8" id="KW-0812">Transmembrane</keyword>
<dbReference type="GO" id="GO:0005802">
    <property type="term" value="C:trans-Golgi network"/>
    <property type="evidence" value="ECO:0007669"/>
    <property type="project" value="TreeGrafter"/>
</dbReference>
<comment type="subcellular location">
    <subcellularLocation>
        <location evidence="1">Endomembrane system</location>
    </subcellularLocation>
</comment>
<feature type="signal peptide" evidence="9">
    <location>
        <begin position="1"/>
        <end position="19"/>
    </location>
</feature>
<evidence type="ECO:0000256" key="2">
    <source>
        <dbReference type="ARBA" id="ARBA00022448"/>
    </source>
</evidence>
<feature type="domain" description="MRH" evidence="10">
    <location>
        <begin position="455"/>
        <end position="595"/>
    </location>
</feature>
<keyword evidence="4 9" id="KW-0732">Signal</keyword>
<keyword evidence="6 8" id="KW-0472">Membrane</keyword>
<evidence type="ECO:0000256" key="1">
    <source>
        <dbReference type="ARBA" id="ARBA00004308"/>
    </source>
</evidence>
<feature type="domain" description="MRH" evidence="10">
    <location>
        <begin position="602"/>
        <end position="730"/>
    </location>
</feature>
<dbReference type="SMART" id="SM01404">
    <property type="entry name" value="CIMR"/>
    <property type="match status" value="4"/>
</dbReference>
<feature type="domain" description="MRH" evidence="10">
    <location>
        <begin position="28"/>
        <end position="165"/>
    </location>
</feature>
<dbReference type="EMBL" id="JAWNGG020000085">
    <property type="protein sequence ID" value="KAK9303013.1"/>
    <property type="molecule type" value="Genomic_DNA"/>
</dbReference>
<dbReference type="SUPFAM" id="SSF50911">
    <property type="entry name" value="Mannose 6-phosphate receptor domain"/>
    <property type="match status" value="5"/>
</dbReference>
<evidence type="ECO:0000256" key="6">
    <source>
        <dbReference type="ARBA" id="ARBA00023136"/>
    </source>
</evidence>
<organism evidence="11 12">
    <name type="scientific">Tetragonisca angustula</name>
    <dbReference type="NCBI Taxonomy" id="166442"/>
    <lineage>
        <taxon>Eukaryota</taxon>
        <taxon>Metazoa</taxon>
        <taxon>Ecdysozoa</taxon>
        <taxon>Arthropoda</taxon>
        <taxon>Hexapoda</taxon>
        <taxon>Insecta</taxon>
        <taxon>Pterygota</taxon>
        <taxon>Neoptera</taxon>
        <taxon>Endopterygota</taxon>
        <taxon>Hymenoptera</taxon>
        <taxon>Apocrita</taxon>
        <taxon>Aculeata</taxon>
        <taxon>Apoidea</taxon>
        <taxon>Anthophila</taxon>
        <taxon>Apidae</taxon>
        <taxon>Tetragonisca</taxon>
    </lineage>
</organism>
<evidence type="ECO:0000256" key="3">
    <source>
        <dbReference type="ARBA" id="ARBA00022692"/>
    </source>
</evidence>
<dbReference type="GO" id="GO:0038023">
    <property type="term" value="F:signaling receptor activity"/>
    <property type="evidence" value="ECO:0007669"/>
    <property type="project" value="InterPro"/>
</dbReference>
<sequence length="833" mass="92976">MYKLIILLFFHYFAIVAVSADISVVDDNFCVIREPVLKLFSYNFTSLTSTKYILNDEFFNATIRLQLCSPLKEKCNGKDGYAVCLTKNKEEKGIGKMRPKVNIKNGTIMFVFTGDDCTAGTKYTVNIIMKCDYEAENNSHPELFSHTLELCNIYMMWKTALACGPRIKQNCTVTHNGLHYDLSPLTKYSQNYVVHTGNRTSSKIILNICHSVIFEHNALCQSHSGACLQSSTGIEYVNLGDVQNPPFITNGALRLEYQDGDLCKVRDITVPHIKTSIFFICDFEALDTVPEYTGGSEECHYRIMWKTAAACSVESLRNHSTATAGKCTVTNPLTNFTYDLRPLMNKNSYTIAKNGTEYKFRVCDSLVNLCPGTGVCRINSHTSMGKANTDLMWEEGGPYLNYTDGDVCKTGQRRYTIIAFVCGAEGSPDGPLIMEQNDCQLIIHWNTNLVCGNRVKCVTDDDEINLSSLIKSTNNYVVKVNKTEFYINICRPLISVSGITCAHGSAVCKTSLSSDNEYVNETSLGFPKESPVLNKNHETVLRYVDGSPCPENPKKLISSNFTFPCYNNDKGFPEFKKYEDCTYIFEWKTSITCGATMGNWTSPCIIKDQLLSHECNLSLLHKNEKIYYVKNKQGKEYSISICGEKSCNGSSVCQGNNGYGSLTNVIFDYGRNVIKLQYSNGSKCGNKNNSYTSEVRFICNESIGIGTPKLLWESSCSAEFEWYTNVTCNCQSSSQQSTAFSNVQDDVRDFSPSHTGAVAGIVLSVIALVAALLYFRDPNKRACLRSCINPFSSRRGSGRVQYCRVNTTEEARLLLDVDPTQCQTDSDDDLLNA</sequence>
<dbReference type="GO" id="GO:0005537">
    <property type="term" value="F:D-mannose binding"/>
    <property type="evidence" value="ECO:0007669"/>
    <property type="project" value="InterPro"/>
</dbReference>
<keyword evidence="7" id="KW-1015">Disulfide bond</keyword>
<feature type="domain" description="MRH" evidence="10">
    <location>
        <begin position="169"/>
        <end position="313"/>
    </location>
</feature>
<dbReference type="InterPro" id="IPR044865">
    <property type="entry name" value="MRH_dom"/>
</dbReference>
<evidence type="ECO:0000259" key="10">
    <source>
        <dbReference type="PROSITE" id="PS51914"/>
    </source>
</evidence>
<keyword evidence="12" id="KW-1185">Reference proteome</keyword>
<accession>A0AAW1A2B3</accession>
<dbReference type="PANTHER" id="PTHR15071:SF0">
    <property type="entry name" value="MANNOSE 6-PHOSPHATE RECEPTOR-LIKE PROTEIN 1"/>
    <property type="match status" value="1"/>
</dbReference>
<dbReference type="GO" id="GO:0010008">
    <property type="term" value="C:endosome membrane"/>
    <property type="evidence" value="ECO:0007669"/>
    <property type="project" value="UniProtKB-SubCell"/>
</dbReference>